<keyword evidence="2 5" id="KW-0812">Transmembrane</keyword>
<dbReference type="Pfam" id="PF04191">
    <property type="entry name" value="PEMT"/>
    <property type="match status" value="1"/>
</dbReference>
<keyword evidence="7" id="KW-1185">Reference proteome</keyword>
<comment type="caution">
    <text evidence="6">The sequence shown here is derived from an EMBL/GenBank/DDBJ whole genome shotgun (WGS) entry which is preliminary data.</text>
</comment>
<comment type="subcellular location">
    <subcellularLocation>
        <location evidence="1">Endomembrane system</location>
        <topology evidence="1">Multi-pass membrane protein</topology>
    </subcellularLocation>
</comment>
<feature type="transmembrane region" description="Helical" evidence="5">
    <location>
        <begin position="38"/>
        <end position="65"/>
    </location>
</feature>
<dbReference type="AlphaFoldDB" id="A0A8J3ITG3"/>
<dbReference type="GO" id="GO:0012505">
    <property type="term" value="C:endomembrane system"/>
    <property type="evidence" value="ECO:0007669"/>
    <property type="project" value="UniProtKB-SubCell"/>
</dbReference>
<evidence type="ECO:0000313" key="6">
    <source>
        <dbReference type="EMBL" id="GHO95001.1"/>
    </source>
</evidence>
<evidence type="ECO:0000256" key="1">
    <source>
        <dbReference type="ARBA" id="ARBA00004127"/>
    </source>
</evidence>
<reference evidence="6" key="1">
    <citation type="submission" date="2020-10" db="EMBL/GenBank/DDBJ databases">
        <title>Taxonomic study of unclassified bacteria belonging to the class Ktedonobacteria.</title>
        <authorList>
            <person name="Yabe S."/>
            <person name="Wang C.M."/>
            <person name="Zheng Y."/>
            <person name="Sakai Y."/>
            <person name="Cavaletti L."/>
            <person name="Monciardini P."/>
            <person name="Donadio S."/>
        </authorList>
    </citation>
    <scope>NUCLEOTIDE SEQUENCE</scope>
    <source>
        <strain evidence="6">ID150040</strain>
    </source>
</reference>
<dbReference type="PANTHER" id="PTHR12714:SF24">
    <property type="entry name" value="SLR1182 PROTEIN"/>
    <property type="match status" value="1"/>
</dbReference>
<dbReference type="PANTHER" id="PTHR12714">
    <property type="entry name" value="PROTEIN-S ISOPRENYLCYSTEINE O-METHYLTRANSFERASE"/>
    <property type="match status" value="1"/>
</dbReference>
<dbReference type="Proteomes" id="UP000597444">
    <property type="component" value="Unassembled WGS sequence"/>
</dbReference>
<protein>
    <recommendedName>
        <fullName evidence="8">Isoprenylcysteine carboxyl methyltransferase</fullName>
    </recommendedName>
</protein>
<evidence type="ECO:0000313" key="7">
    <source>
        <dbReference type="Proteomes" id="UP000597444"/>
    </source>
</evidence>
<sequence>MVALKTLIFTILVPGTVTGVVPWLLLRWSHEAIMPAPSLWLIGLLPLLLGVSLYFWCAGAFSFIGKGTPAPIDAPIFLVRAGPYQWVRNPMYVGVLTTIIGEAILFHSLPLVGYALLFWVTTHLFVTLVEEPELLQQFGESYETYLRTVPRWLPRFSQSA</sequence>
<keyword evidence="3 5" id="KW-1133">Transmembrane helix</keyword>
<dbReference type="Gene3D" id="1.20.120.1630">
    <property type="match status" value="1"/>
</dbReference>
<proteinExistence type="predicted"/>
<dbReference type="EMBL" id="BNJK01000001">
    <property type="protein sequence ID" value="GHO95001.1"/>
    <property type="molecule type" value="Genomic_DNA"/>
</dbReference>
<keyword evidence="4 5" id="KW-0472">Membrane</keyword>
<evidence type="ECO:0000256" key="2">
    <source>
        <dbReference type="ARBA" id="ARBA00022692"/>
    </source>
</evidence>
<organism evidence="6 7">
    <name type="scientific">Reticulibacter mediterranei</name>
    <dbReference type="NCBI Taxonomy" id="2778369"/>
    <lineage>
        <taxon>Bacteria</taxon>
        <taxon>Bacillati</taxon>
        <taxon>Chloroflexota</taxon>
        <taxon>Ktedonobacteria</taxon>
        <taxon>Ktedonobacterales</taxon>
        <taxon>Reticulibacteraceae</taxon>
        <taxon>Reticulibacter</taxon>
    </lineage>
</organism>
<dbReference type="InterPro" id="IPR007318">
    <property type="entry name" value="Phopholipid_MeTrfase"/>
</dbReference>
<evidence type="ECO:0000256" key="4">
    <source>
        <dbReference type="ARBA" id="ARBA00023136"/>
    </source>
</evidence>
<dbReference type="GO" id="GO:0016740">
    <property type="term" value="F:transferase activity"/>
    <property type="evidence" value="ECO:0007669"/>
    <property type="project" value="UniProtKB-ARBA"/>
</dbReference>
<name>A0A8J3ITG3_9CHLR</name>
<evidence type="ECO:0000256" key="3">
    <source>
        <dbReference type="ARBA" id="ARBA00022989"/>
    </source>
</evidence>
<evidence type="ECO:0000256" key="5">
    <source>
        <dbReference type="SAM" id="Phobius"/>
    </source>
</evidence>
<evidence type="ECO:0008006" key="8">
    <source>
        <dbReference type="Google" id="ProtNLM"/>
    </source>
</evidence>
<feature type="transmembrane region" description="Helical" evidence="5">
    <location>
        <begin position="7"/>
        <end position="26"/>
    </location>
</feature>
<accession>A0A8J3ITG3</accession>
<feature type="transmembrane region" description="Helical" evidence="5">
    <location>
        <begin position="86"/>
        <end position="105"/>
    </location>
</feature>
<gene>
    <name evidence="6" type="ORF">KSF_050490</name>
</gene>
<dbReference type="RefSeq" id="WP_220205705.1">
    <property type="nucleotide sequence ID" value="NZ_BNJK01000001.1"/>
</dbReference>